<name>A0ABR1PL93_DIAER</name>
<dbReference type="Pfam" id="PF13589">
    <property type="entry name" value="HATPase_c_3"/>
    <property type="match status" value="1"/>
</dbReference>
<proteinExistence type="inferred from homology"/>
<dbReference type="Gene3D" id="3.30.565.10">
    <property type="entry name" value="Histidine kinase-like ATPase, C-terminal domain"/>
    <property type="match status" value="1"/>
</dbReference>
<evidence type="ECO:0000313" key="5">
    <source>
        <dbReference type="EMBL" id="KAK7739459.1"/>
    </source>
</evidence>
<keyword evidence="2" id="KW-0227">DNA damage</keyword>
<feature type="region of interest" description="Disordered" evidence="3">
    <location>
        <begin position="522"/>
        <end position="541"/>
    </location>
</feature>
<evidence type="ECO:0000256" key="1">
    <source>
        <dbReference type="ARBA" id="ARBA00006082"/>
    </source>
</evidence>
<feature type="region of interest" description="Disordered" evidence="3">
    <location>
        <begin position="668"/>
        <end position="728"/>
    </location>
</feature>
<dbReference type="PANTHER" id="PTHR10073:SF41">
    <property type="entry name" value="MISMATCH REPAIR PROTEIN, PUTATIVE (AFU_ORTHOLOGUE AFUA_8G05820)-RELATED"/>
    <property type="match status" value="1"/>
</dbReference>
<protein>
    <recommendedName>
        <fullName evidence="4">DNA mismatch repair protein S5 domain-containing protein</fullName>
    </recommendedName>
</protein>
<dbReference type="SMART" id="SM01340">
    <property type="entry name" value="DNA_mis_repair"/>
    <property type="match status" value="1"/>
</dbReference>
<feature type="domain" description="DNA mismatch repair protein S5" evidence="4">
    <location>
        <begin position="218"/>
        <end position="361"/>
    </location>
</feature>
<comment type="caution">
    <text evidence="5">The sequence shown here is derived from an EMBL/GenBank/DDBJ whole genome shotgun (WGS) entry which is preliminary data.</text>
</comment>
<accession>A0ABR1PL93</accession>
<dbReference type="Proteomes" id="UP001430848">
    <property type="component" value="Unassembled WGS sequence"/>
</dbReference>
<reference evidence="5 6" key="1">
    <citation type="submission" date="2024-02" db="EMBL/GenBank/DDBJ databases">
        <title>De novo assembly and annotation of 12 fungi associated with fruit tree decline syndrome in Ontario, Canada.</title>
        <authorList>
            <person name="Sulman M."/>
            <person name="Ellouze W."/>
            <person name="Ilyukhin E."/>
        </authorList>
    </citation>
    <scope>NUCLEOTIDE SEQUENCE [LARGE SCALE GENOMIC DNA]</scope>
    <source>
        <strain evidence="5 6">M169</strain>
    </source>
</reference>
<evidence type="ECO:0000259" key="4">
    <source>
        <dbReference type="SMART" id="SM01340"/>
    </source>
</evidence>
<feature type="region of interest" description="Disordered" evidence="3">
    <location>
        <begin position="864"/>
        <end position="891"/>
    </location>
</feature>
<feature type="region of interest" description="Disordered" evidence="3">
    <location>
        <begin position="452"/>
        <end position="477"/>
    </location>
</feature>
<dbReference type="Gene3D" id="3.30.230.10">
    <property type="match status" value="1"/>
</dbReference>
<dbReference type="SUPFAM" id="SSF55874">
    <property type="entry name" value="ATPase domain of HSP90 chaperone/DNA topoisomerase II/histidine kinase"/>
    <property type="match status" value="1"/>
</dbReference>
<gene>
    <name evidence="5" type="ORF">SLS63_001804</name>
</gene>
<evidence type="ECO:0000313" key="6">
    <source>
        <dbReference type="Proteomes" id="UP001430848"/>
    </source>
</evidence>
<feature type="compositionally biased region" description="Basic residues" evidence="3">
    <location>
        <begin position="869"/>
        <end position="879"/>
    </location>
</feature>
<dbReference type="EMBL" id="JAKNSF020000004">
    <property type="protein sequence ID" value="KAK7739459.1"/>
    <property type="molecule type" value="Genomic_DNA"/>
</dbReference>
<evidence type="ECO:0000256" key="3">
    <source>
        <dbReference type="SAM" id="MobiDB-lite"/>
    </source>
</evidence>
<dbReference type="PANTHER" id="PTHR10073">
    <property type="entry name" value="DNA MISMATCH REPAIR PROTEIN MLH, PMS, MUTL"/>
    <property type="match status" value="1"/>
</dbReference>
<organism evidence="5 6">
    <name type="scientific">Diaporthe eres</name>
    <name type="common">Phomopsis oblonga</name>
    <dbReference type="NCBI Taxonomy" id="83184"/>
    <lineage>
        <taxon>Eukaryota</taxon>
        <taxon>Fungi</taxon>
        <taxon>Dikarya</taxon>
        <taxon>Ascomycota</taxon>
        <taxon>Pezizomycotina</taxon>
        <taxon>Sordariomycetes</taxon>
        <taxon>Sordariomycetidae</taxon>
        <taxon>Diaporthales</taxon>
        <taxon>Diaporthaceae</taxon>
        <taxon>Diaporthe</taxon>
        <taxon>Diaporthe eres species complex</taxon>
    </lineage>
</organism>
<sequence length="978" mass="107584">MAITALPETTVRLLGSAAAITTPVDVIKELLDNALDAEATSVDILVSANLIGSIQVRDNGHGIQADDYDSLGRMGHTSKLTSFEELKTFGGSTLGFRGQALASANSLGRVTVVTRCIGDPTAVKLTLCAGVGGIESQQRISAPVGTTVTVAGLFKAIPVREQVAEKEAQKNLAKAKHLFQAYALTRPTIRLSLKVLGEDIKQAWSYSPRPDASVREAVVQVFGPGVMSECVLKTISTDADSVKDENVRGGPRMTIEAVLPKPDADLSKISKGSFFSVDSRPLSFSRGIMKKLLSNLKIHFKNSLEVDAGNRRLSDLFTCVNVKCSAGTYDPNVEPSKNQVLFADESQLVELFEELCAKTYQSRQTVDAFVTIEKRPLTKRTQTRTPPPSSDGPQGLAEPPVLHLDESSHDCENTYVRQPGTPEASRSDAVLLRSSDTSAVPSQHVGRFRAPEPQLTGHLHPPQSSTDSSGYEPVEERFPTTSMSLVELPVNTTHDPEANMEQLPTPGQHAAAQQLYPPLRTRDSHAAEDAVSDQADPYQRTGRKRKFVVNMSADPDLSSDEEAETCGTGSYDLQETIVPPEESFGTSKEALNPWIIARMTAPARQTAIDDTAADSAYPSIGRTEEPNAPLISAESFEEELPILRPQRGAPRDLDTPRVMRFANTHIGHLQAADVGRPDPSASSSPQTTSRVAAHDLPQSRSHNEHSMGRRKLPNFRPRSNVLEENIDPEGLVQTRLSFDKPKEPRHDQEAQAQLHINDVPTRRNPAFRKPKRVKKRDQGYIPRDACISSKREEHLVESQIGNRIANDSTRDYDFESSHLPRLDPMAFEDSHVDHLPTVQQSIRGYNETNNFDEDPREYMIRRQRSEAAHRRKGRQSIKRTKTDKLPLETVPSGDGTKHLVLNVDHETVEVCNASRRTTSLAAYREGVLFGASMSLEDADDIQTRLQAVFTSWTQKTFGEKTDIEIDLRKAVKGIQVAA</sequence>
<feature type="region of interest" description="Disordered" evidence="3">
    <location>
        <begin position="377"/>
        <end position="401"/>
    </location>
</feature>
<dbReference type="InterPro" id="IPR038973">
    <property type="entry name" value="MutL/Mlh/Pms-like"/>
</dbReference>
<dbReference type="InterPro" id="IPR013507">
    <property type="entry name" value="DNA_mismatch_S5_2-like"/>
</dbReference>
<keyword evidence="6" id="KW-1185">Reference proteome</keyword>
<evidence type="ECO:0000256" key="2">
    <source>
        <dbReference type="ARBA" id="ARBA00022763"/>
    </source>
</evidence>
<comment type="similarity">
    <text evidence="1">Belongs to the DNA mismatch repair MutL/HexB family.</text>
</comment>
<dbReference type="InterPro" id="IPR014721">
    <property type="entry name" value="Ribsml_uS5_D2-typ_fold_subgr"/>
</dbReference>
<dbReference type="InterPro" id="IPR036890">
    <property type="entry name" value="HATPase_C_sf"/>
</dbReference>
<dbReference type="InterPro" id="IPR020568">
    <property type="entry name" value="Ribosomal_Su5_D2-typ_SF"/>
</dbReference>
<dbReference type="SUPFAM" id="SSF54211">
    <property type="entry name" value="Ribosomal protein S5 domain 2-like"/>
    <property type="match status" value="1"/>
</dbReference>
<feature type="compositionally biased region" description="Polar residues" evidence="3">
    <location>
        <begin position="680"/>
        <end position="690"/>
    </location>
</feature>